<dbReference type="SUPFAM" id="SSF54427">
    <property type="entry name" value="NTF2-like"/>
    <property type="match status" value="1"/>
</dbReference>
<feature type="signal peptide" evidence="4">
    <location>
        <begin position="1"/>
        <end position="19"/>
    </location>
</feature>
<keyword evidence="2" id="KW-0456">Lyase</keyword>
<dbReference type="Gene3D" id="3.10.450.50">
    <property type="match status" value="1"/>
</dbReference>
<evidence type="ECO:0000256" key="2">
    <source>
        <dbReference type="ARBA" id="ARBA00023239"/>
    </source>
</evidence>
<dbReference type="SUPFAM" id="SSF52317">
    <property type="entry name" value="Class I glutamine amidotransferase-like"/>
    <property type="match status" value="1"/>
</dbReference>
<evidence type="ECO:0000313" key="7">
    <source>
        <dbReference type="Proteomes" id="UP001597509"/>
    </source>
</evidence>
<proteinExistence type="inferred from homology"/>
<evidence type="ECO:0000256" key="3">
    <source>
        <dbReference type="ARBA" id="ARBA00038493"/>
    </source>
</evidence>
<accession>A0ABW5YPH1</accession>
<keyword evidence="7" id="KW-1185">Reference proteome</keyword>
<dbReference type="RefSeq" id="WP_380917269.1">
    <property type="nucleotide sequence ID" value="NZ_JBHUPE010000001.1"/>
</dbReference>
<dbReference type="Gene3D" id="3.40.50.880">
    <property type="match status" value="1"/>
</dbReference>
<protein>
    <submittedName>
        <fullName evidence="6">Nuclear transport factor 2 family protein</fullName>
    </submittedName>
</protein>
<dbReference type="InterPro" id="IPR050325">
    <property type="entry name" value="Prot/Nucl_acid_deglycase"/>
</dbReference>
<dbReference type="InterPro" id="IPR039437">
    <property type="entry name" value="FrzH/put_lumazine-bd"/>
</dbReference>
<name>A0ABW5YPH1_9SPHI</name>
<dbReference type="PANTHER" id="PTHR48094">
    <property type="entry name" value="PROTEIN/NUCLEIC ACID DEGLYCASE DJ-1-RELATED"/>
    <property type="match status" value="1"/>
</dbReference>
<dbReference type="Pfam" id="PF12893">
    <property type="entry name" value="Lumazine_bd_2"/>
    <property type="match status" value="1"/>
</dbReference>
<dbReference type="Proteomes" id="UP001597509">
    <property type="component" value="Unassembled WGS sequence"/>
</dbReference>
<feature type="chain" id="PRO_5047070245" evidence="4">
    <location>
        <begin position="20"/>
        <end position="371"/>
    </location>
</feature>
<evidence type="ECO:0000256" key="4">
    <source>
        <dbReference type="SAM" id="SignalP"/>
    </source>
</evidence>
<dbReference type="PANTHER" id="PTHR48094:SF11">
    <property type="entry name" value="GLUTATHIONE-INDEPENDENT GLYOXALASE HSP31-RELATED"/>
    <property type="match status" value="1"/>
</dbReference>
<dbReference type="InterPro" id="IPR002818">
    <property type="entry name" value="DJ-1/PfpI"/>
</dbReference>
<dbReference type="InterPro" id="IPR029062">
    <property type="entry name" value="Class_I_gatase-like"/>
</dbReference>
<evidence type="ECO:0000313" key="6">
    <source>
        <dbReference type="EMBL" id="MFD2902329.1"/>
    </source>
</evidence>
<keyword evidence="1" id="KW-0346">Stress response</keyword>
<comment type="caution">
    <text evidence="6">The sequence shown here is derived from an EMBL/GenBank/DDBJ whole genome shotgun (WGS) entry which is preliminary data.</text>
</comment>
<reference evidence="7" key="1">
    <citation type="journal article" date="2019" name="Int. J. Syst. Evol. Microbiol.">
        <title>The Global Catalogue of Microorganisms (GCM) 10K type strain sequencing project: providing services to taxonomists for standard genome sequencing and annotation.</title>
        <authorList>
            <consortium name="The Broad Institute Genomics Platform"/>
            <consortium name="The Broad Institute Genome Sequencing Center for Infectious Disease"/>
            <person name="Wu L."/>
            <person name="Ma J."/>
        </authorList>
    </citation>
    <scope>NUCLEOTIDE SEQUENCE [LARGE SCALE GENOMIC DNA]</scope>
    <source>
        <strain evidence="7">KCTC 22209</strain>
    </source>
</reference>
<dbReference type="CDD" id="cd03141">
    <property type="entry name" value="GATase1_Hsp31_like"/>
    <property type="match status" value="1"/>
</dbReference>
<dbReference type="Pfam" id="PF01965">
    <property type="entry name" value="DJ-1_PfpI"/>
    <property type="match status" value="1"/>
</dbReference>
<gene>
    <name evidence="6" type="ORF">ACFS6I_00205</name>
</gene>
<sequence>MRKIFFAILFVILSNGSFAQSEQSLIENCIQNYINGTSYNKPESISKAFYAEANLFLSHKEKPLWIVPISEYVNWFQKGNKGKYNGRIGKIISIEYFNDIAFAKAEILIPEKKQEFMDMFLLKKIEGEWKIISKSASSKASHKSGKKILFIVSNAHYYGNSIISTGNSFAEIVNAYDTFVNSGYTVDFVSPEGGSIPLAYINTSDSLQKQYVYNQDFMYAIKYTLSPKEIDYTMYKAVHYIGGGSAMYGVAENDAIQDIAMQVYENNNGIISSVCHGTAGIVNLRTKNGKFLVQGKIISGYPDSFEKQDGEYFKHFPFLIQKTIEERGGTFKFSKGNVAHMEQDGRIVTGQNFQSSKGVALKIIELIEKNN</sequence>
<evidence type="ECO:0000259" key="5">
    <source>
        <dbReference type="Pfam" id="PF01965"/>
    </source>
</evidence>
<dbReference type="EMBL" id="JBHUPE010000001">
    <property type="protein sequence ID" value="MFD2902329.1"/>
    <property type="molecule type" value="Genomic_DNA"/>
</dbReference>
<feature type="domain" description="DJ-1/PfpI" evidence="5">
    <location>
        <begin position="170"/>
        <end position="364"/>
    </location>
</feature>
<evidence type="ECO:0000256" key="1">
    <source>
        <dbReference type="ARBA" id="ARBA00023016"/>
    </source>
</evidence>
<organism evidence="6 7">
    <name type="scientific">Sphingobacterium anhuiense</name>
    <dbReference type="NCBI Taxonomy" id="493780"/>
    <lineage>
        <taxon>Bacteria</taxon>
        <taxon>Pseudomonadati</taxon>
        <taxon>Bacteroidota</taxon>
        <taxon>Sphingobacteriia</taxon>
        <taxon>Sphingobacteriales</taxon>
        <taxon>Sphingobacteriaceae</taxon>
        <taxon>Sphingobacterium</taxon>
    </lineage>
</organism>
<dbReference type="InterPro" id="IPR032710">
    <property type="entry name" value="NTF2-like_dom_sf"/>
</dbReference>
<keyword evidence="4" id="KW-0732">Signal</keyword>
<comment type="similarity">
    <text evidence="3">Belongs to the peptidase C56 family. HSP31-like subfamily.</text>
</comment>